<reference evidence="2 3" key="1">
    <citation type="journal article" date="2022" name="G3 (Bethesda)">
        <title>Whole-genome sequence and methylome profiling of the almond [Prunus dulcis (Mill.) D.A. Webb] cultivar 'Nonpareil'.</title>
        <authorList>
            <person name="D'Amico-Willman K.M."/>
            <person name="Ouma W.Z."/>
            <person name="Meulia T."/>
            <person name="Sideli G.M."/>
            <person name="Gradziel T.M."/>
            <person name="Fresnedo-Ramirez J."/>
        </authorList>
    </citation>
    <scope>NUCLEOTIDE SEQUENCE [LARGE SCALE GENOMIC DNA]</scope>
    <source>
        <strain evidence="2">Clone GOH B32 T37-40</strain>
    </source>
</reference>
<comment type="caution">
    <text evidence="2">The sequence shown here is derived from an EMBL/GenBank/DDBJ whole genome shotgun (WGS) entry which is preliminary data.</text>
</comment>
<protein>
    <submittedName>
        <fullName evidence="2">Uncharacterized protein</fullName>
    </submittedName>
</protein>
<proteinExistence type="predicted"/>
<feature type="compositionally biased region" description="Polar residues" evidence="1">
    <location>
        <begin position="16"/>
        <end position="25"/>
    </location>
</feature>
<feature type="region of interest" description="Disordered" evidence="1">
    <location>
        <begin position="1"/>
        <end position="25"/>
    </location>
</feature>
<evidence type="ECO:0000313" key="3">
    <source>
        <dbReference type="Proteomes" id="UP001054821"/>
    </source>
</evidence>
<name>A0AAD4VAY5_PRUDU</name>
<dbReference type="AlphaFoldDB" id="A0AAD4VAY5"/>
<organism evidence="2 3">
    <name type="scientific">Prunus dulcis</name>
    <name type="common">Almond</name>
    <name type="synonym">Amygdalus dulcis</name>
    <dbReference type="NCBI Taxonomy" id="3755"/>
    <lineage>
        <taxon>Eukaryota</taxon>
        <taxon>Viridiplantae</taxon>
        <taxon>Streptophyta</taxon>
        <taxon>Embryophyta</taxon>
        <taxon>Tracheophyta</taxon>
        <taxon>Spermatophyta</taxon>
        <taxon>Magnoliopsida</taxon>
        <taxon>eudicotyledons</taxon>
        <taxon>Gunneridae</taxon>
        <taxon>Pentapetalae</taxon>
        <taxon>rosids</taxon>
        <taxon>fabids</taxon>
        <taxon>Rosales</taxon>
        <taxon>Rosaceae</taxon>
        <taxon>Amygdaloideae</taxon>
        <taxon>Amygdaleae</taxon>
        <taxon>Prunus</taxon>
    </lineage>
</organism>
<sequence>MTSAKSTEEVQKDGAYSTSHSGSTQVTPCIHGGPELVCINSVYTKNSGAGLGTDDLWSRYTVSSTMQASYPTAQTFLSPDLDEPMRVATLSAQPAQIARRKSFSSSTERGFLSWETLQSTFTSPRLPPWVHKNSFSPSETPF</sequence>
<dbReference type="EMBL" id="JAJFAZ020000007">
    <property type="protein sequence ID" value="KAI5320597.1"/>
    <property type="molecule type" value="Genomic_DNA"/>
</dbReference>
<dbReference type="Proteomes" id="UP001054821">
    <property type="component" value="Chromosome 7"/>
</dbReference>
<accession>A0AAD4VAY5</accession>
<evidence type="ECO:0000313" key="2">
    <source>
        <dbReference type="EMBL" id="KAI5320597.1"/>
    </source>
</evidence>
<gene>
    <name evidence="2" type="ORF">L3X38_040305</name>
</gene>
<keyword evidence="3" id="KW-1185">Reference proteome</keyword>
<evidence type="ECO:0000256" key="1">
    <source>
        <dbReference type="SAM" id="MobiDB-lite"/>
    </source>
</evidence>
<feature type="compositionally biased region" description="Basic and acidic residues" evidence="1">
    <location>
        <begin position="1"/>
        <end position="12"/>
    </location>
</feature>